<comment type="caution">
    <text evidence="1">The sequence shown here is derived from an EMBL/GenBank/DDBJ whole genome shotgun (WGS) entry which is preliminary data.</text>
</comment>
<reference evidence="1" key="1">
    <citation type="submission" date="2021-02" db="EMBL/GenBank/DDBJ databases">
        <authorList>
            <person name="Dougan E. K."/>
            <person name="Rhodes N."/>
            <person name="Thang M."/>
            <person name="Chan C."/>
        </authorList>
    </citation>
    <scope>NUCLEOTIDE SEQUENCE</scope>
</reference>
<gene>
    <name evidence="1" type="ORF">SNEC2469_LOCUS31616</name>
</gene>
<sequence length="209" mass="23506">MACGCVVGPASASFSMFRREVVGEGDGEVKSLGEFEMACLRASDSRPVLLWDEAGALTMEDGDTHLMECWEELDFWGHNVKEQKDVKEEDAKKLAFDWTRGGPSRVCMYVRETHTMWYKDLTNLASHPVCTYHKHAKRIKGLLLFSNLLSNPVSSQPCIDDAKLALNMDCSCMQTRSLHGLRGASLTTPSIIAWSSPSRWTKKESFHRE</sequence>
<evidence type="ECO:0000313" key="2">
    <source>
        <dbReference type="Proteomes" id="UP000601435"/>
    </source>
</evidence>
<evidence type="ECO:0000313" key="1">
    <source>
        <dbReference type="EMBL" id="CAE7919381.1"/>
    </source>
</evidence>
<dbReference type="AlphaFoldDB" id="A0A813BRV1"/>
<proteinExistence type="predicted"/>
<dbReference type="Proteomes" id="UP000601435">
    <property type="component" value="Unassembled WGS sequence"/>
</dbReference>
<accession>A0A813BRV1</accession>
<dbReference type="EMBL" id="CAJNJA010077133">
    <property type="protein sequence ID" value="CAE7919381.1"/>
    <property type="molecule type" value="Genomic_DNA"/>
</dbReference>
<protein>
    <submittedName>
        <fullName evidence="1">Uncharacterized protein</fullName>
    </submittedName>
</protein>
<dbReference type="OrthoDB" id="407032at2759"/>
<keyword evidence="2" id="KW-1185">Reference proteome</keyword>
<organism evidence="1 2">
    <name type="scientific">Symbiodinium necroappetens</name>
    <dbReference type="NCBI Taxonomy" id="1628268"/>
    <lineage>
        <taxon>Eukaryota</taxon>
        <taxon>Sar</taxon>
        <taxon>Alveolata</taxon>
        <taxon>Dinophyceae</taxon>
        <taxon>Suessiales</taxon>
        <taxon>Symbiodiniaceae</taxon>
        <taxon>Symbiodinium</taxon>
    </lineage>
</organism>
<name>A0A813BRV1_9DINO</name>